<feature type="chain" id="PRO_5007117370" evidence="2">
    <location>
        <begin position="21"/>
        <end position="481"/>
    </location>
</feature>
<dbReference type="Proteomes" id="UP000064029">
    <property type="component" value="Unassembled WGS sequence"/>
</dbReference>
<feature type="compositionally biased region" description="Low complexity" evidence="1">
    <location>
        <begin position="97"/>
        <end position="118"/>
    </location>
</feature>
<evidence type="ECO:0000256" key="2">
    <source>
        <dbReference type="SAM" id="SignalP"/>
    </source>
</evidence>
<dbReference type="EMBL" id="LOXM01000246">
    <property type="protein sequence ID" value="KVG57233.1"/>
    <property type="molecule type" value="Genomic_DNA"/>
</dbReference>
<feature type="signal peptide" evidence="2">
    <location>
        <begin position="1"/>
        <end position="20"/>
    </location>
</feature>
<feature type="compositionally biased region" description="Low complexity" evidence="1">
    <location>
        <begin position="144"/>
        <end position="162"/>
    </location>
</feature>
<dbReference type="RefSeq" id="WP_059757509.1">
    <property type="nucleotide sequence ID" value="NZ_CP013414.1"/>
</dbReference>
<feature type="compositionally biased region" description="Polar residues" evidence="1">
    <location>
        <begin position="190"/>
        <end position="201"/>
    </location>
</feature>
<feature type="region of interest" description="Disordered" evidence="1">
    <location>
        <begin position="92"/>
        <end position="163"/>
    </location>
</feature>
<dbReference type="AlphaFoldDB" id="A0A103QX72"/>
<feature type="region of interest" description="Disordered" evidence="1">
    <location>
        <begin position="220"/>
        <end position="261"/>
    </location>
</feature>
<feature type="compositionally biased region" description="Low complexity" evidence="1">
    <location>
        <begin position="227"/>
        <end position="241"/>
    </location>
</feature>
<keyword evidence="2" id="KW-0732">Signal</keyword>
<protein>
    <submittedName>
        <fullName evidence="3">Cell wall anchor protein</fullName>
    </submittedName>
</protein>
<organism evidence="3 4">
    <name type="scientific">Burkholderia ubonensis</name>
    <dbReference type="NCBI Taxonomy" id="101571"/>
    <lineage>
        <taxon>Bacteria</taxon>
        <taxon>Pseudomonadati</taxon>
        <taxon>Pseudomonadota</taxon>
        <taxon>Betaproteobacteria</taxon>
        <taxon>Burkholderiales</taxon>
        <taxon>Burkholderiaceae</taxon>
        <taxon>Burkholderia</taxon>
        <taxon>Burkholderia cepacia complex</taxon>
    </lineage>
</organism>
<sequence length="481" mass="48771">MKRTLIAAAVLLTAAGSVYAAPPKVFLFNTTGVTETVGIRGWVRIFGCVTVTSTAGAVINNNQTVMLPEGTSLDPNYHSYTLGAVTTTYNNEDKNVSVSGSSSRQSSESFTKMSSSSKSESHSSSHDSLSVTAWASGETEKSQGSHNSQHSSSSTDTSASNGHKAVAGELTVTVAASANESEAHTHTGNRRNGGSSESQNFNGSLYAAGAAGVAWDNASSKSKTHTDMSSSSWSNSASESESGYKARVHHDQSASTESSSKSYQKSASESFSKSKSWSFNLDVDKTDVTTTGSVTHYADTRHAGVLNAGTGANAASGVTGNLGVNIAEGIDNAQSNDVALASVDIGNVFGNAQIFSKQSSAGYASVNNFKLNATVGDGSLSNVSGNVGVNVASGIGNVQNNSLAGAVTTVNATQAQTVAMVATDDNTQNAAAAASGRFEGSATLGANTLHNATGNIGVNIAGGVGNLQHNGLAIAALNNGH</sequence>
<comment type="caution">
    <text evidence="3">The sequence shown here is derived from an EMBL/GenBank/DDBJ whole genome shotgun (WGS) entry which is preliminary data.</text>
</comment>
<evidence type="ECO:0000313" key="4">
    <source>
        <dbReference type="Proteomes" id="UP000064029"/>
    </source>
</evidence>
<dbReference type="OrthoDB" id="9113307at2"/>
<feature type="region of interest" description="Disordered" evidence="1">
    <location>
        <begin position="179"/>
        <end position="201"/>
    </location>
</feature>
<proteinExistence type="predicted"/>
<evidence type="ECO:0000313" key="3">
    <source>
        <dbReference type="EMBL" id="KVG57233.1"/>
    </source>
</evidence>
<evidence type="ECO:0000256" key="1">
    <source>
        <dbReference type="SAM" id="MobiDB-lite"/>
    </source>
</evidence>
<reference evidence="3 4" key="1">
    <citation type="submission" date="2015-11" db="EMBL/GenBank/DDBJ databases">
        <title>Expanding the genomic diversity of Burkholderia species for the development of highly accurate diagnostics.</title>
        <authorList>
            <person name="Sahl J."/>
            <person name="Keim P."/>
            <person name="Wagner D."/>
        </authorList>
    </citation>
    <scope>NUCLEOTIDE SEQUENCE [LARGE SCALE GENOMIC DNA]</scope>
    <source>
        <strain evidence="3 4">MSMB2036</strain>
    </source>
</reference>
<accession>A0A103QX72</accession>
<name>A0A103QX72_9BURK</name>
<gene>
    <name evidence="3" type="ORF">WJ33_35685</name>
</gene>